<sequence>MKPLPRNIIISRTDSIGDVVLTLPVAAVLKAHFPDCRIGFLGKAYTRPVIEACTYVDTFIDVDSFLKEEVLMAGERPDAIIHVFPLPAIARRARQLGIPLRIGTTNRLYHWFTCNRLVKLSRKKSDLHEAQLNLVLLRPFGIDKQYSLPELGVLTGLEKTVPLPAALQQLLRPDRYNLVLHPKSQGSAREWPMEHYAALVRLLDPARYNIFVSGTAKEGALLQPLLQELGTAVTDITGQMDLYQFMAFIRAADGLLACSTGPLHLAAAMGKDAFGIYPPVRPIHPGRWAPIGSSIKVFVADQPCENCGNKGAECHCMRAISPEAVQEAIDQQQLKKES</sequence>
<dbReference type="InterPro" id="IPR002201">
    <property type="entry name" value="Glyco_trans_9"/>
</dbReference>
<dbReference type="PANTHER" id="PTHR30160:SF15">
    <property type="entry name" value="GLYCOSYLTRANSFERASE HI_0523-RELATED"/>
    <property type="match status" value="1"/>
</dbReference>
<dbReference type="EMBL" id="CP119311">
    <property type="protein sequence ID" value="WEK36729.1"/>
    <property type="molecule type" value="Genomic_DNA"/>
</dbReference>
<dbReference type="Pfam" id="PF01075">
    <property type="entry name" value="Glyco_transf_9"/>
    <property type="match status" value="1"/>
</dbReference>
<dbReference type="GO" id="GO:0009244">
    <property type="term" value="P:lipopolysaccharide core region biosynthetic process"/>
    <property type="evidence" value="ECO:0007669"/>
    <property type="project" value="TreeGrafter"/>
</dbReference>
<evidence type="ECO:0000256" key="2">
    <source>
        <dbReference type="ARBA" id="ARBA00022679"/>
    </source>
</evidence>
<evidence type="ECO:0000313" key="4">
    <source>
        <dbReference type="Proteomes" id="UP001220610"/>
    </source>
</evidence>
<dbReference type="CDD" id="cd03789">
    <property type="entry name" value="GT9_LPS_heptosyltransferase"/>
    <property type="match status" value="1"/>
</dbReference>
<proteinExistence type="predicted"/>
<protein>
    <submittedName>
        <fullName evidence="3">Glycosyltransferase family 9 protein</fullName>
    </submittedName>
</protein>
<keyword evidence="2" id="KW-0808">Transferase</keyword>
<evidence type="ECO:0000313" key="3">
    <source>
        <dbReference type="EMBL" id="WEK36729.1"/>
    </source>
</evidence>
<organism evidence="3 4">
    <name type="scientific">Candidatus Pseudobacter hemicellulosilyticus</name>
    <dbReference type="NCBI Taxonomy" id="3121375"/>
    <lineage>
        <taxon>Bacteria</taxon>
        <taxon>Pseudomonadati</taxon>
        <taxon>Bacteroidota</taxon>
        <taxon>Chitinophagia</taxon>
        <taxon>Chitinophagales</taxon>
        <taxon>Chitinophagaceae</taxon>
        <taxon>Pseudobacter</taxon>
    </lineage>
</organism>
<evidence type="ECO:0000256" key="1">
    <source>
        <dbReference type="ARBA" id="ARBA00022676"/>
    </source>
</evidence>
<gene>
    <name evidence="3" type="ORF">P0Y53_04375</name>
</gene>
<dbReference type="PANTHER" id="PTHR30160">
    <property type="entry name" value="TETRAACYLDISACCHARIDE 4'-KINASE-RELATED"/>
    <property type="match status" value="1"/>
</dbReference>
<accession>A0AAJ5WSX1</accession>
<reference evidence="3" key="1">
    <citation type="submission" date="2023-03" db="EMBL/GenBank/DDBJ databases">
        <title>Andean soil-derived lignocellulolytic bacterial consortium as a source of novel taxa and putative plastic-active enzymes.</title>
        <authorList>
            <person name="Diaz-Garcia L."/>
            <person name="Chuvochina M."/>
            <person name="Feuerriegel G."/>
            <person name="Bunk B."/>
            <person name="Sproer C."/>
            <person name="Streit W.R."/>
            <person name="Rodriguez L.M."/>
            <person name="Overmann J."/>
            <person name="Jimenez D.J."/>
        </authorList>
    </citation>
    <scope>NUCLEOTIDE SEQUENCE</scope>
    <source>
        <strain evidence="3">MAG 7</strain>
    </source>
</reference>
<dbReference type="GO" id="GO:0008713">
    <property type="term" value="F:ADP-heptose-lipopolysaccharide heptosyltransferase activity"/>
    <property type="evidence" value="ECO:0007669"/>
    <property type="project" value="TreeGrafter"/>
</dbReference>
<dbReference type="GO" id="GO:0005829">
    <property type="term" value="C:cytosol"/>
    <property type="evidence" value="ECO:0007669"/>
    <property type="project" value="TreeGrafter"/>
</dbReference>
<keyword evidence="1" id="KW-0328">Glycosyltransferase</keyword>
<dbReference type="AlphaFoldDB" id="A0AAJ5WSX1"/>
<dbReference type="Gene3D" id="3.40.50.2000">
    <property type="entry name" value="Glycogen Phosphorylase B"/>
    <property type="match status" value="2"/>
</dbReference>
<dbReference type="SUPFAM" id="SSF53756">
    <property type="entry name" value="UDP-Glycosyltransferase/glycogen phosphorylase"/>
    <property type="match status" value="1"/>
</dbReference>
<dbReference type="InterPro" id="IPR051199">
    <property type="entry name" value="LPS_LOS_Heptosyltrfase"/>
</dbReference>
<name>A0AAJ5WSX1_9BACT</name>
<dbReference type="Proteomes" id="UP001220610">
    <property type="component" value="Chromosome"/>
</dbReference>